<dbReference type="AlphaFoldDB" id="A0A284R7A0"/>
<evidence type="ECO:0000313" key="2">
    <source>
        <dbReference type="Proteomes" id="UP000219338"/>
    </source>
</evidence>
<gene>
    <name evidence="1" type="ORF">ARMOST_07965</name>
</gene>
<name>A0A284R7A0_ARMOS</name>
<proteinExistence type="predicted"/>
<evidence type="ECO:0000313" key="1">
    <source>
        <dbReference type="EMBL" id="SJL04597.1"/>
    </source>
</evidence>
<keyword evidence="2" id="KW-1185">Reference proteome</keyword>
<accession>A0A284R7A0</accession>
<sequence>MSQDTEMSNRFFNLMKLALDAGPLTPEQKSMVQSLIVPVPKAPMHIETATIPTGFTTVTTSVSYAFIHLVEGDVYFRCSNVSAPNFWVVAQVVGVSKFHQQGGFATMADAEAYMLSYVKKSEAWGIMFNQPSSAGLE</sequence>
<protein>
    <submittedName>
        <fullName evidence="1">Uncharacterized protein</fullName>
    </submittedName>
</protein>
<organism evidence="1 2">
    <name type="scientific">Armillaria ostoyae</name>
    <name type="common">Armillaria root rot fungus</name>
    <dbReference type="NCBI Taxonomy" id="47428"/>
    <lineage>
        <taxon>Eukaryota</taxon>
        <taxon>Fungi</taxon>
        <taxon>Dikarya</taxon>
        <taxon>Basidiomycota</taxon>
        <taxon>Agaricomycotina</taxon>
        <taxon>Agaricomycetes</taxon>
        <taxon>Agaricomycetidae</taxon>
        <taxon>Agaricales</taxon>
        <taxon>Marasmiineae</taxon>
        <taxon>Physalacriaceae</taxon>
        <taxon>Armillaria</taxon>
    </lineage>
</organism>
<dbReference type="Proteomes" id="UP000219338">
    <property type="component" value="Unassembled WGS sequence"/>
</dbReference>
<dbReference type="OrthoDB" id="3021132at2759"/>
<reference evidence="2" key="1">
    <citation type="journal article" date="2017" name="Nat. Ecol. Evol.">
        <title>Genome expansion and lineage-specific genetic innovations in the forest pathogenic fungi Armillaria.</title>
        <authorList>
            <person name="Sipos G."/>
            <person name="Prasanna A.N."/>
            <person name="Walter M.C."/>
            <person name="O'Connor E."/>
            <person name="Balint B."/>
            <person name="Krizsan K."/>
            <person name="Kiss B."/>
            <person name="Hess J."/>
            <person name="Varga T."/>
            <person name="Slot J."/>
            <person name="Riley R."/>
            <person name="Boka B."/>
            <person name="Rigling D."/>
            <person name="Barry K."/>
            <person name="Lee J."/>
            <person name="Mihaltcheva S."/>
            <person name="LaButti K."/>
            <person name="Lipzen A."/>
            <person name="Waldron R."/>
            <person name="Moloney N.M."/>
            <person name="Sperisen C."/>
            <person name="Kredics L."/>
            <person name="Vagvoelgyi C."/>
            <person name="Patrignani A."/>
            <person name="Fitzpatrick D."/>
            <person name="Nagy I."/>
            <person name="Doyle S."/>
            <person name="Anderson J.B."/>
            <person name="Grigoriev I.V."/>
            <person name="Gueldener U."/>
            <person name="Muensterkoetter M."/>
            <person name="Nagy L.G."/>
        </authorList>
    </citation>
    <scope>NUCLEOTIDE SEQUENCE [LARGE SCALE GENOMIC DNA]</scope>
    <source>
        <strain evidence="2">C18/9</strain>
    </source>
</reference>
<dbReference type="EMBL" id="FUEG01000005">
    <property type="protein sequence ID" value="SJL04597.1"/>
    <property type="molecule type" value="Genomic_DNA"/>
</dbReference>
<dbReference type="OMA" id="MHIETAT"/>